<dbReference type="AlphaFoldDB" id="A0A381Q0E8"/>
<gene>
    <name evidence="2" type="ORF">METZ01_LOCUS25636</name>
</gene>
<organism evidence="2">
    <name type="scientific">marine metagenome</name>
    <dbReference type="NCBI Taxonomy" id="408172"/>
    <lineage>
        <taxon>unclassified sequences</taxon>
        <taxon>metagenomes</taxon>
        <taxon>ecological metagenomes</taxon>
    </lineage>
</organism>
<evidence type="ECO:0000313" key="2">
    <source>
        <dbReference type="EMBL" id="SUZ72782.1"/>
    </source>
</evidence>
<accession>A0A381Q0E8</accession>
<name>A0A381Q0E8_9ZZZZ</name>
<reference evidence="2" key="1">
    <citation type="submission" date="2018-05" db="EMBL/GenBank/DDBJ databases">
        <authorList>
            <person name="Lanie J.A."/>
            <person name="Ng W.-L."/>
            <person name="Kazmierczak K.M."/>
            <person name="Andrzejewski T.M."/>
            <person name="Davidsen T.M."/>
            <person name="Wayne K.J."/>
            <person name="Tettelin H."/>
            <person name="Glass J.I."/>
            <person name="Rusch D."/>
            <person name="Podicherti R."/>
            <person name="Tsui H.-C.T."/>
            <person name="Winkler M.E."/>
        </authorList>
    </citation>
    <scope>NUCLEOTIDE SEQUENCE</scope>
</reference>
<feature type="region of interest" description="Disordered" evidence="1">
    <location>
        <begin position="1"/>
        <end position="26"/>
    </location>
</feature>
<protein>
    <submittedName>
        <fullName evidence="2">Uncharacterized protein</fullName>
    </submittedName>
</protein>
<evidence type="ECO:0000256" key="1">
    <source>
        <dbReference type="SAM" id="MobiDB-lite"/>
    </source>
</evidence>
<proteinExistence type="predicted"/>
<dbReference type="EMBL" id="UINC01001158">
    <property type="protein sequence ID" value="SUZ72782.1"/>
    <property type="molecule type" value="Genomic_DNA"/>
</dbReference>
<sequence length="26" mass="3030">MTRKSADLASYKETDKNNEDDQRGKE</sequence>